<reference evidence="2 3" key="1">
    <citation type="journal article" date="2012" name="J. Bacteriol.">
        <title>Complete Genome Sequence of Burkholderia sp. Strain GG4, a Betaproteobacterium That Reduces 3-Oxo-N-Acylhomoserine Lactones and Produces Different N-Acylhomoserine Lactones.</title>
        <authorList>
            <person name="Hong K.W."/>
            <person name="Koh C.L."/>
            <person name="Sam C.K."/>
            <person name="Yin W.F."/>
            <person name="Chan K.G."/>
        </authorList>
    </citation>
    <scope>NUCLEOTIDE SEQUENCE [LARGE SCALE GENOMIC DNA]</scope>
    <source>
        <strain evidence="2 3">GG4</strain>
    </source>
</reference>
<dbReference type="EMBL" id="CP003774">
    <property type="protein sequence ID" value="AFQ49466.1"/>
    <property type="molecule type" value="Genomic_DNA"/>
</dbReference>
<protein>
    <submittedName>
        <fullName evidence="2">Uncharacterized protein</fullName>
    </submittedName>
</protein>
<sequence length="146" mass="15914">MKRVFLAAVLAASISIANAQHLSDQDITLMAAAQKAVKTYKQGGVAGIFSAVNECYGHLRQGRKGLDRSVEFCVALDISGIFIDSEMASAEGFPRDPRFMDAAAADRMNGVLRRYGLSANDDDTRAYFAARVERIKKYTNDAMQLG</sequence>
<proteinExistence type="predicted"/>
<evidence type="ECO:0000313" key="3">
    <source>
        <dbReference type="Proteomes" id="UP000032866"/>
    </source>
</evidence>
<dbReference type="RefSeq" id="WP_014898283.1">
    <property type="nucleotide sequence ID" value="NC_018513.1"/>
</dbReference>
<keyword evidence="1" id="KW-0732">Signal</keyword>
<dbReference type="Proteomes" id="UP000032866">
    <property type="component" value="Chromosome 1"/>
</dbReference>
<feature type="chain" id="PRO_5040775422" evidence="1">
    <location>
        <begin position="20"/>
        <end position="146"/>
    </location>
</feature>
<organism evidence="2 3">
    <name type="scientific">Burkholderia cepacia GG4</name>
    <dbReference type="NCBI Taxonomy" id="1009846"/>
    <lineage>
        <taxon>Bacteria</taxon>
        <taxon>Pseudomonadati</taxon>
        <taxon>Pseudomonadota</taxon>
        <taxon>Betaproteobacteria</taxon>
        <taxon>Burkholderiales</taxon>
        <taxon>Burkholderiaceae</taxon>
        <taxon>Burkholderia</taxon>
        <taxon>Burkholderia cepacia complex</taxon>
    </lineage>
</organism>
<accession>A0A9W3PAE9</accession>
<dbReference type="AlphaFoldDB" id="A0A9W3PAE9"/>
<evidence type="ECO:0000256" key="1">
    <source>
        <dbReference type="SAM" id="SignalP"/>
    </source>
</evidence>
<feature type="signal peptide" evidence="1">
    <location>
        <begin position="1"/>
        <end position="19"/>
    </location>
</feature>
<evidence type="ECO:0000313" key="2">
    <source>
        <dbReference type="EMBL" id="AFQ49466.1"/>
    </source>
</evidence>
<gene>
    <name evidence="2" type="ORF">GEM_3070</name>
</gene>
<dbReference type="KEGG" id="bct:GEM_3070"/>
<name>A0A9W3PAE9_BURCE</name>